<evidence type="ECO:0000313" key="4">
    <source>
        <dbReference type="Proteomes" id="UP000260351"/>
    </source>
</evidence>
<reference evidence="3 4" key="1">
    <citation type="submission" date="2018-08" db="EMBL/GenBank/DDBJ databases">
        <title>Wenzhouxiangella salilacus sp. nov., a novel bacterium isolated from a saline lake in Xinjiang Province, China.</title>
        <authorList>
            <person name="Han S."/>
        </authorList>
    </citation>
    <scope>NUCLEOTIDE SEQUENCE [LARGE SCALE GENOMIC DNA]</scope>
    <source>
        <strain evidence="3 4">XDB06</strain>
    </source>
</reference>
<comment type="caution">
    <text evidence="3">The sequence shown here is derived from an EMBL/GenBank/DDBJ whole genome shotgun (WGS) entry which is preliminary data.</text>
</comment>
<protein>
    <recommendedName>
        <fullName evidence="5">Type II secretion system protein GspC N-terminal domain-containing protein</fullName>
    </recommendedName>
</protein>
<keyword evidence="2" id="KW-1133">Transmembrane helix</keyword>
<evidence type="ECO:0000256" key="1">
    <source>
        <dbReference type="SAM" id="MobiDB-lite"/>
    </source>
</evidence>
<feature type="compositionally biased region" description="Basic and acidic residues" evidence="1">
    <location>
        <begin position="211"/>
        <end position="253"/>
    </location>
</feature>
<evidence type="ECO:0008006" key="5">
    <source>
        <dbReference type="Google" id="ProtNLM"/>
    </source>
</evidence>
<dbReference type="RefSeq" id="WP_116651843.1">
    <property type="nucleotide sequence ID" value="NZ_QUZK01000052.1"/>
</dbReference>
<keyword evidence="2" id="KW-0472">Membrane</keyword>
<feature type="region of interest" description="Disordered" evidence="1">
    <location>
        <begin position="177"/>
        <end position="253"/>
    </location>
</feature>
<dbReference type="AlphaFoldDB" id="A0A3E1K4P5"/>
<dbReference type="EMBL" id="QUZK01000052">
    <property type="protein sequence ID" value="RFF29037.1"/>
    <property type="molecule type" value="Genomic_DNA"/>
</dbReference>
<keyword evidence="4" id="KW-1185">Reference proteome</keyword>
<gene>
    <name evidence="3" type="ORF">DZC52_14365</name>
</gene>
<feature type="transmembrane region" description="Helical" evidence="2">
    <location>
        <begin position="12"/>
        <end position="32"/>
    </location>
</feature>
<accession>A0A3E1K4P5</accession>
<organism evidence="3 4">
    <name type="scientific">Wenzhouxiangella sediminis</name>
    <dbReference type="NCBI Taxonomy" id="1792836"/>
    <lineage>
        <taxon>Bacteria</taxon>
        <taxon>Pseudomonadati</taxon>
        <taxon>Pseudomonadota</taxon>
        <taxon>Gammaproteobacteria</taxon>
        <taxon>Chromatiales</taxon>
        <taxon>Wenzhouxiangellaceae</taxon>
        <taxon>Wenzhouxiangella</taxon>
    </lineage>
</organism>
<feature type="compositionally biased region" description="Low complexity" evidence="1">
    <location>
        <begin position="189"/>
        <end position="210"/>
    </location>
</feature>
<evidence type="ECO:0000256" key="2">
    <source>
        <dbReference type="SAM" id="Phobius"/>
    </source>
</evidence>
<dbReference type="OrthoDB" id="5801691at2"/>
<proteinExistence type="predicted"/>
<dbReference type="Proteomes" id="UP000260351">
    <property type="component" value="Unassembled WGS sequence"/>
</dbReference>
<evidence type="ECO:0000313" key="3">
    <source>
        <dbReference type="EMBL" id="RFF29037.1"/>
    </source>
</evidence>
<sequence>MLDLQRNLLTTLLAAGIGVLVVAGGVIALLMGRPDLAAIEPQGSTEAAEVQVDVPQTGLEDFSAYSAIIERPVFFSDRQLPIVEAPGDEEQMAVDEEEVEEVQDLKAALAGVVITPEMKLAMVSDEQAGKTFVLREGMSLEGEQAAWKLDVIQARQVSFVSVDGRQTDLELQVNTAGLDAPAPPVSTSDASQQQDAQPQGQQAEQPADPRQASEEARARAEEIRRRVAERRAQLRAEAERRARQRQEQQDNNG</sequence>
<name>A0A3E1K4P5_9GAMM</name>
<keyword evidence="2" id="KW-0812">Transmembrane</keyword>